<proteinExistence type="predicted"/>
<gene>
    <name evidence="8" type="ORF">COU10_02690</name>
</gene>
<sequence>MSKEKPYYYNEPRLKMSIGGRALVRLASFFSAGILLALTVVSLLSEIRWLNALGAVLVLFLLSRIVAVGRAERLISRASLKSSNVKNYLSSQTYRLIETAYDRALLGGGNFSLNILQLLIRRAEIRKVLVRIDVDPKEFENKLKEYWSKSKGEGQSRDELLGKAEALALGAFYQAVRHFGKTVEPHDLLGAVGALKNEDVDRLFALFEIRDGDFETAFIFAREAERSVGGFGLRSAGARSRVMNRAWTARPTPILDRYSEDITAAARAGKGALLMGHEREYERLVNVLSRPGSPNALLIGEPGSGKEVLVHHLAFQIIKDRVPKPLFDKRLVSLSVSSLASGADAAEVEERVMKVLNEIRRAGNVILYIPDIHDLLKTFGIGHLSGADVLIPALKDADFSVIGATYPRDYKLNIETNNDFRTTFEPLMIEEISENEAVRYMIFRSLVFEKTSRVVVSFGAVKRAVELAHKYFHQKLLPGSAEDLLAEAVAVASARKDHTVSVEDIIVVAEKKTNVKIQKVGSDEAKTLLNLENEIHEHYVDQDQAVSAVAGALRQYRSGLARKGGPIATFLFVGPTGVGKTELAKILASKQFGSKEALVRFDMTEYQDKQSFFRLIGNPDGSSSGSLTDAIREKPYSLVLLDEFEKAFPDILNLFLQVFDDGRLTDSVGRTVNFENTIIIATSNAHSDLVKTEIEKGTDMRTLSDMLKSRLTEYFRPEMINRFTDIIVFKSLSREDTKLIAELNLADLSRDLSKTQAIDLTFDESAVSKIAELGYDPVFGARPLRKVISDKIKGTLAEKLLRQEIPRGSSVLVSWSADEFVFDIQ</sequence>
<evidence type="ECO:0000256" key="1">
    <source>
        <dbReference type="ARBA" id="ARBA00022737"/>
    </source>
</evidence>
<comment type="caution">
    <text evidence="8">The sequence shown here is derived from an EMBL/GenBank/DDBJ whole genome shotgun (WGS) entry which is preliminary data.</text>
</comment>
<dbReference type="PRINTS" id="PR00300">
    <property type="entry name" value="CLPPROTEASEA"/>
</dbReference>
<dbReference type="Pfam" id="PF07724">
    <property type="entry name" value="AAA_2"/>
    <property type="match status" value="1"/>
</dbReference>
<dbReference type="Pfam" id="PF10431">
    <property type="entry name" value="ClpB_D2-small"/>
    <property type="match status" value="1"/>
</dbReference>
<feature type="domain" description="Clp ATPase C-terminal" evidence="7">
    <location>
        <begin position="732"/>
        <end position="822"/>
    </location>
</feature>
<dbReference type="InterPro" id="IPR027417">
    <property type="entry name" value="P-loop_NTPase"/>
</dbReference>
<dbReference type="AlphaFoldDB" id="A0A2H0UPS3"/>
<dbReference type="InterPro" id="IPR003593">
    <property type="entry name" value="AAA+_ATPase"/>
</dbReference>
<dbReference type="Pfam" id="PF17871">
    <property type="entry name" value="AAA_lid_9"/>
    <property type="match status" value="1"/>
</dbReference>
<dbReference type="InterPro" id="IPR001270">
    <property type="entry name" value="ClpA/B"/>
</dbReference>
<accession>A0A2H0UPS3</accession>
<protein>
    <recommendedName>
        <fullName evidence="10">Clp R domain-containing protein</fullName>
    </recommendedName>
</protein>
<evidence type="ECO:0000259" key="6">
    <source>
        <dbReference type="SMART" id="SM00382"/>
    </source>
</evidence>
<evidence type="ECO:0000313" key="9">
    <source>
        <dbReference type="Proteomes" id="UP000230903"/>
    </source>
</evidence>
<dbReference type="PANTHER" id="PTHR11638:SF18">
    <property type="entry name" value="HEAT SHOCK PROTEIN 104"/>
    <property type="match status" value="1"/>
</dbReference>
<keyword evidence="5" id="KW-0472">Membrane</keyword>
<dbReference type="CDD" id="cd00009">
    <property type="entry name" value="AAA"/>
    <property type="match status" value="1"/>
</dbReference>
<dbReference type="GO" id="GO:0005737">
    <property type="term" value="C:cytoplasm"/>
    <property type="evidence" value="ECO:0007669"/>
    <property type="project" value="TreeGrafter"/>
</dbReference>
<evidence type="ECO:0000256" key="2">
    <source>
        <dbReference type="ARBA" id="ARBA00022741"/>
    </source>
</evidence>
<evidence type="ECO:0000313" key="8">
    <source>
        <dbReference type="EMBL" id="PIR87805.1"/>
    </source>
</evidence>
<dbReference type="GO" id="GO:0034605">
    <property type="term" value="P:cellular response to heat"/>
    <property type="evidence" value="ECO:0007669"/>
    <property type="project" value="TreeGrafter"/>
</dbReference>
<keyword evidence="2" id="KW-0547">Nucleotide-binding</keyword>
<feature type="transmembrane region" description="Helical" evidence="5">
    <location>
        <begin position="49"/>
        <end position="67"/>
    </location>
</feature>
<dbReference type="Pfam" id="PF00004">
    <property type="entry name" value="AAA"/>
    <property type="match status" value="1"/>
</dbReference>
<dbReference type="InterPro" id="IPR003959">
    <property type="entry name" value="ATPase_AAA_core"/>
</dbReference>
<dbReference type="InterPro" id="IPR019489">
    <property type="entry name" value="Clp_ATPase_C"/>
</dbReference>
<dbReference type="GO" id="GO:0005524">
    <property type="term" value="F:ATP binding"/>
    <property type="evidence" value="ECO:0007669"/>
    <property type="project" value="UniProtKB-KW"/>
</dbReference>
<dbReference type="InterPro" id="IPR041546">
    <property type="entry name" value="ClpA/ClpB_AAA_lid"/>
</dbReference>
<dbReference type="SUPFAM" id="SSF52540">
    <property type="entry name" value="P-loop containing nucleoside triphosphate hydrolases"/>
    <property type="match status" value="2"/>
</dbReference>
<keyword evidence="5" id="KW-1133">Transmembrane helix</keyword>
<dbReference type="PANTHER" id="PTHR11638">
    <property type="entry name" value="ATP-DEPENDENT CLP PROTEASE"/>
    <property type="match status" value="1"/>
</dbReference>
<dbReference type="SMART" id="SM01086">
    <property type="entry name" value="ClpB_D2-small"/>
    <property type="match status" value="1"/>
</dbReference>
<dbReference type="Gene3D" id="1.10.8.60">
    <property type="match status" value="2"/>
</dbReference>
<keyword evidence="4" id="KW-0143">Chaperone</keyword>
<feature type="domain" description="AAA+ ATPase" evidence="6">
    <location>
        <begin position="566"/>
        <end position="733"/>
    </location>
</feature>
<evidence type="ECO:0000256" key="3">
    <source>
        <dbReference type="ARBA" id="ARBA00022840"/>
    </source>
</evidence>
<name>A0A2H0UPS3_9BACT</name>
<evidence type="ECO:0000256" key="4">
    <source>
        <dbReference type="ARBA" id="ARBA00023186"/>
    </source>
</evidence>
<dbReference type="Gene3D" id="3.40.50.300">
    <property type="entry name" value="P-loop containing nucleotide triphosphate hydrolases"/>
    <property type="match status" value="2"/>
</dbReference>
<feature type="domain" description="AAA+ ATPase" evidence="6">
    <location>
        <begin position="292"/>
        <end position="433"/>
    </location>
</feature>
<reference evidence="9" key="1">
    <citation type="submission" date="2017-09" db="EMBL/GenBank/DDBJ databases">
        <title>Depth-based differentiation of microbial function through sediment-hosted aquifers and enrichment of novel symbionts in the deep terrestrial subsurface.</title>
        <authorList>
            <person name="Probst A.J."/>
            <person name="Ladd B."/>
            <person name="Jarett J.K."/>
            <person name="Geller-Mcgrath D.E."/>
            <person name="Sieber C.M.K."/>
            <person name="Emerson J.B."/>
            <person name="Anantharaman K."/>
            <person name="Thomas B.C."/>
            <person name="Malmstrom R."/>
            <person name="Stieglmeier M."/>
            <person name="Klingl A."/>
            <person name="Woyke T."/>
            <person name="Ryan C.M."/>
            <person name="Banfield J.F."/>
        </authorList>
    </citation>
    <scope>NUCLEOTIDE SEQUENCE [LARGE SCALE GENOMIC DNA]</scope>
</reference>
<evidence type="ECO:0008006" key="10">
    <source>
        <dbReference type="Google" id="ProtNLM"/>
    </source>
</evidence>
<keyword evidence="1" id="KW-0677">Repeat</keyword>
<keyword evidence="3" id="KW-0067">ATP-binding</keyword>
<dbReference type="Proteomes" id="UP000230903">
    <property type="component" value="Unassembled WGS sequence"/>
</dbReference>
<dbReference type="InterPro" id="IPR050130">
    <property type="entry name" value="ClpA_ClpB"/>
</dbReference>
<organism evidence="8 9">
    <name type="scientific">Candidatus Harrisonbacteria bacterium CG10_big_fil_rev_8_21_14_0_10_45_28</name>
    <dbReference type="NCBI Taxonomy" id="1974586"/>
    <lineage>
        <taxon>Bacteria</taxon>
        <taxon>Candidatus Harrisoniibacteriota</taxon>
    </lineage>
</organism>
<feature type="transmembrane region" description="Helical" evidence="5">
    <location>
        <begin position="22"/>
        <end position="43"/>
    </location>
</feature>
<dbReference type="CDD" id="cd19499">
    <property type="entry name" value="RecA-like_ClpB_Hsp104-like"/>
    <property type="match status" value="1"/>
</dbReference>
<dbReference type="GO" id="GO:0016887">
    <property type="term" value="F:ATP hydrolysis activity"/>
    <property type="evidence" value="ECO:0007669"/>
    <property type="project" value="InterPro"/>
</dbReference>
<dbReference type="EMBL" id="PFBC01000042">
    <property type="protein sequence ID" value="PIR87805.1"/>
    <property type="molecule type" value="Genomic_DNA"/>
</dbReference>
<keyword evidence="5" id="KW-0812">Transmembrane</keyword>
<evidence type="ECO:0000256" key="5">
    <source>
        <dbReference type="SAM" id="Phobius"/>
    </source>
</evidence>
<dbReference type="SMART" id="SM00382">
    <property type="entry name" value="AAA"/>
    <property type="match status" value="2"/>
</dbReference>
<evidence type="ECO:0000259" key="7">
    <source>
        <dbReference type="SMART" id="SM01086"/>
    </source>
</evidence>